<comment type="subcellular location">
    <subcellularLocation>
        <location evidence="1">Membrane</location>
        <topology evidence="1">Multi-pass membrane protein</topology>
    </subcellularLocation>
</comment>
<keyword evidence="1" id="KW-0472">Membrane</keyword>
<dbReference type="GO" id="GO:0005881">
    <property type="term" value="C:cytoplasmic microtubule"/>
    <property type="evidence" value="ECO:0007669"/>
    <property type="project" value="TreeGrafter"/>
</dbReference>
<comment type="similarity">
    <text evidence="1">Belongs to the DP1 family.</text>
</comment>
<dbReference type="GO" id="GO:0005789">
    <property type="term" value="C:endoplasmic reticulum membrane"/>
    <property type="evidence" value="ECO:0007669"/>
    <property type="project" value="TreeGrafter"/>
</dbReference>
<keyword evidence="3" id="KW-1185">Reference proteome</keyword>
<proteinExistence type="inferred from homology"/>
<dbReference type="InterPro" id="IPR004345">
    <property type="entry name" value="TB2_DP1_HVA22"/>
</dbReference>
<dbReference type="Proteomes" id="UP000050741">
    <property type="component" value="Unassembled WGS sequence"/>
</dbReference>
<name>A0A183BM76_GLOPA</name>
<keyword evidence="1" id="KW-1133">Transmembrane helix</keyword>
<protein>
    <recommendedName>
        <fullName evidence="1">Receptor expression-enhancing protein</fullName>
    </recommendedName>
</protein>
<dbReference type="PANTHER" id="PTHR12300:SF117">
    <property type="entry name" value="LP05237P-RELATED"/>
    <property type="match status" value="1"/>
</dbReference>
<feature type="transmembrane region" description="Helical" evidence="1">
    <location>
        <begin position="42"/>
        <end position="63"/>
    </location>
</feature>
<dbReference type="GO" id="GO:0071786">
    <property type="term" value="P:endoplasmic reticulum tubular network organization"/>
    <property type="evidence" value="ECO:0007669"/>
    <property type="project" value="TreeGrafter"/>
</dbReference>
<feature type="transmembrane region" description="Helical" evidence="1">
    <location>
        <begin position="6"/>
        <end position="22"/>
    </location>
</feature>
<dbReference type="GO" id="GO:0071782">
    <property type="term" value="C:endoplasmic reticulum tubular network"/>
    <property type="evidence" value="ECO:0007669"/>
    <property type="project" value="TreeGrafter"/>
</dbReference>
<evidence type="ECO:0000313" key="4">
    <source>
        <dbReference type="WBParaSite" id="GPLIN_000171100"/>
    </source>
</evidence>
<dbReference type="PANTHER" id="PTHR12300">
    <property type="entry name" value="HVA22-LIKE PROTEINS"/>
    <property type="match status" value="1"/>
</dbReference>
<dbReference type="WBParaSite" id="GPLIN_000171100">
    <property type="protein sequence ID" value="GPLIN_000171100"/>
    <property type="gene ID" value="GPLIN_000171100"/>
</dbReference>
<reference evidence="3" key="1">
    <citation type="submission" date="2014-05" db="EMBL/GenBank/DDBJ databases">
        <title>The genome and life-stage specific transcriptomes of Globodera pallida elucidate key aspects of plant parasitism by a cyst nematode.</title>
        <authorList>
            <person name="Cotton J.A."/>
            <person name="Lilley C.J."/>
            <person name="Jones L.M."/>
            <person name="Kikuchi T."/>
            <person name="Reid A.J."/>
            <person name="Thorpe P."/>
            <person name="Tsai I.J."/>
            <person name="Beasley H."/>
            <person name="Blok V."/>
            <person name="Cock P.J.A."/>
            <person name="Van den Akker S.E."/>
            <person name="Holroyd N."/>
            <person name="Hunt M."/>
            <person name="Mantelin S."/>
            <person name="Naghra H."/>
            <person name="Pain A."/>
            <person name="Palomares-Rius J.E."/>
            <person name="Zarowiecki M."/>
            <person name="Berriman M."/>
            <person name="Jones J.T."/>
            <person name="Urwin P.E."/>
        </authorList>
    </citation>
    <scope>NUCLEOTIDE SEQUENCE [LARGE SCALE GENOMIC DNA]</scope>
    <source>
        <strain evidence="3">Lindley</strain>
    </source>
</reference>
<keyword evidence="1" id="KW-0812">Transmembrane</keyword>
<sequence>MFISTLLSRVVILTAGTLYPVYRSYKAVRTKDVKEYVKWMMYWIVFGIFCAGEAVADILLSFWTRGASILYRNWVHPMFMKHEEEIDTFLEQAKNESYKQVVSLGTRSLACARDIVATAALRGAAFGHVQLADLHRSYSTGDINNAGKGGEVRKRTTTTVVSQKQATALIEEEEEFGNDEAQVRTWTGSYDELGRVVEYPVLETTETLKNINDEEIVVIEDPIGSKPRRSGSSSRRSRRNTRRTPFPVGVLARQHARVTTTDEQKDKRVNWQMGFQNLLDEKRKEKPQKRESHLFAPSLPLLLDQFFVHPRQTDSISQYGEERR</sequence>
<evidence type="ECO:0000313" key="3">
    <source>
        <dbReference type="Proteomes" id="UP000050741"/>
    </source>
</evidence>
<evidence type="ECO:0000256" key="1">
    <source>
        <dbReference type="RuleBase" id="RU362006"/>
    </source>
</evidence>
<organism evidence="3 4">
    <name type="scientific">Globodera pallida</name>
    <name type="common">Potato cyst nematode worm</name>
    <name type="synonym">Heterodera pallida</name>
    <dbReference type="NCBI Taxonomy" id="36090"/>
    <lineage>
        <taxon>Eukaryota</taxon>
        <taxon>Metazoa</taxon>
        <taxon>Ecdysozoa</taxon>
        <taxon>Nematoda</taxon>
        <taxon>Chromadorea</taxon>
        <taxon>Rhabditida</taxon>
        <taxon>Tylenchina</taxon>
        <taxon>Tylenchomorpha</taxon>
        <taxon>Tylenchoidea</taxon>
        <taxon>Heteroderidae</taxon>
        <taxon>Heteroderinae</taxon>
        <taxon>Globodera</taxon>
    </lineage>
</organism>
<dbReference type="GO" id="GO:0008017">
    <property type="term" value="F:microtubule binding"/>
    <property type="evidence" value="ECO:0007669"/>
    <property type="project" value="TreeGrafter"/>
</dbReference>
<feature type="region of interest" description="Disordered" evidence="2">
    <location>
        <begin position="222"/>
        <end position="248"/>
    </location>
</feature>
<reference evidence="4" key="2">
    <citation type="submission" date="2016-06" db="UniProtKB">
        <authorList>
            <consortium name="WormBaseParasite"/>
        </authorList>
    </citation>
    <scope>IDENTIFICATION</scope>
</reference>
<dbReference type="Pfam" id="PF03134">
    <property type="entry name" value="TB2_DP1_HVA22"/>
    <property type="match status" value="1"/>
</dbReference>
<accession>A0A183BM76</accession>
<dbReference type="AlphaFoldDB" id="A0A183BM76"/>
<evidence type="ECO:0000256" key="2">
    <source>
        <dbReference type="SAM" id="MobiDB-lite"/>
    </source>
</evidence>